<dbReference type="InterPro" id="IPR042197">
    <property type="entry name" value="Apaf_helical"/>
</dbReference>
<dbReference type="SUPFAM" id="SSF56672">
    <property type="entry name" value="DNA/RNA polymerases"/>
    <property type="match status" value="1"/>
</dbReference>
<dbReference type="SUPFAM" id="SSF52058">
    <property type="entry name" value="L domain-like"/>
    <property type="match status" value="2"/>
</dbReference>
<dbReference type="AlphaFoldDB" id="A0A9Q0GC89"/>
<dbReference type="InterPro" id="IPR002182">
    <property type="entry name" value="NB-ARC"/>
</dbReference>
<dbReference type="Pfam" id="PF25019">
    <property type="entry name" value="LRR_R13L1-DRL21"/>
    <property type="match status" value="1"/>
</dbReference>
<dbReference type="InterPro" id="IPR058922">
    <property type="entry name" value="WHD_DRP"/>
</dbReference>
<keyword evidence="1" id="KW-0433">Leucine-rich repeat</keyword>
<feature type="domain" description="NB-ARC" evidence="4">
    <location>
        <begin position="283"/>
        <end position="450"/>
    </location>
</feature>
<feature type="non-terminal residue" evidence="7">
    <location>
        <position position="1"/>
    </location>
</feature>
<evidence type="ECO:0000256" key="2">
    <source>
        <dbReference type="ARBA" id="ARBA00022737"/>
    </source>
</evidence>
<keyword evidence="8" id="KW-1185">Reference proteome</keyword>
<dbReference type="Gene3D" id="1.10.8.430">
    <property type="entry name" value="Helical domain of apoptotic protease-activating factors"/>
    <property type="match status" value="1"/>
</dbReference>
<dbReference type="Pfam" id="PF23559">
    <property type="entry name" value="WHD_DRP"/>
    <property type="match status" value="1"/>
</dbReference>
<dbReference type="InterPro" id="IPR036388">
    <property type="entry name" value="WH-like_DNA-bd_sf"/>
</dbReference>
<dbReference type="InterPro" id="IPR043502">
    <property type="entry name" value="DNA/RNA_pol_sf"/>
</dbReference>
<evidence type="ECO:0000313" key="7">
    <source>
        <dbReference type="EMBL" id="KAJ4846009.1"/>
    </source>
</evidence>
<feature type="domain" description="Disease resistance protein winged helix" evidence="5">
    <location>
        <begin position="534"/>
        <end position="604"/>
    </location>
</feature>
<evidence type="ECO:0000259" key="6">
    <source>
        <dbReference type="Pfam" id="PF25019"/>
    </source>
</evidence>
<gene>
    <name evidence="7" type="ORF">Tsubulata_019554</name>
</gene>
<dbReference type="PRINTS" id="PR00364">
    <property type="entry name" value="DISEASERSIST"/>
</dbReference>
<evidence type="ECO:0000259" key="4">
    <source>
        <dbReference type="Pfam" id="PF00931"/>
    </source>
</evidence>
<dbReference type="Pfam" id="PF00931">
    <property type="entry name" value="NB-ARC"/>
    <property type="match status" value="1"/>
</dbReference>
<proteinExistence type="predicted"/>
<keyword evidence="2" id="KW-0677">Repeat</keyword>
<sequence>MVDAKPISTALCTKTVIAKGDTPLFEDCSKYRSIVGGLQYLTMTRPDIAFAVNKLCQFMHAPAQSHWAAVKRLLRYVKQTLHYGIFLNATAKPVLQAFADADWAGSVDDRRSTSGLVVYLGSNLLCWRAQKQKIVSRSSTDAEYKALADASAELVWICSLLKELRVSIPEAPILWCDNLGATFNSYEADDFLDEIAYKLEFKEVHHTCSDQQRNLLIASIHPCRKVIGNHMKAKLEEILGRLEFLLRQKDALGLVERAGKTTNYFLVDDSGIHGRTEDKEANISSVLSEAANRRHLGVVPIIGMGGVGKTTLAQLVYNDNRVKQQFGEFRAWVCVSEEFDVFKLTRSIFKEMGFYDCDSLTPNQLQVELEEKVRGQKIMLVLDDVWNDNYAEWDHLLAPLNSVAQGSKVVVTTRIQSVASVMSSVASPIHKLKESNDDDCWSLFAMHAFDDCSPSSYPDLVEIGSRISGKYKGLPLAAKTIGGLLRCKRDAGEWGKILESNTWDLPNDNIIPALRLSYHCLPPHLKQCFAYCAMFPKDFKFKKEDLVLLWMAEEFVLQANQVRDTETIAAEYFEDLVSRSFFQKFQRPDFPNCFVMHDLIHDLARSISGEFCFNGEEVNSGVPTNRTRHLYHGGIQFGEHVNLAQFMGVKVEVLRSLICYPNAQRHLQNKISRLRQLRVPDVFLYGGEDGISNLVAGSKRLRLMRLRGRSLERLPTNVTTLCKLQTLMVEDCQRLTTLPESIGNLKHLRHLSLARASMRLLPDSVEKLKDLRYLDLRGSEIERLPESICGMYYLQTSILRYCTQLVEFPYKMMDLINLCHLHIEGTTNVKYMPVQMGKLSKLQTLTRFVVGKQRANSFSLREFGELRNLQGRLELRNLENAVDEQSALGENLKEKKGLAELLFYWERNGANSDDDSTIDRIVLQHLQPHLNMRFVKISGYRGSSFPDWVGDSSYSNIVRMELRGCRHCTSLPPLGQLPSLEELLIKYFDSLVSVGPEFFNGSCSSTSQPSFKSLKKLEFERMPQWKEWICDDADGQRISFPLLKTLRIWECPKLSKINHLSLPLQRLATGGCNKLMTTGRLRWGLHELPSLSTLQLRDAQDVESFPGKKILLPSSLTDIEIYNLPNLKSLDCEGLKHLASIQTLEFWMCPKLESIPEEGLPSSLSYLEIRSCPLLEE</sequence>
<feature type="domain" description="R13L1/DRL21-like LRR repeat region" evidence="6">
    <location>
        <begin position="860"/>
        <end position="986"/>
    </location>
</feature>
<dbReference type="InterPro" id="IPR032675">
    <property type="entry name" value="LRR_dom_sf"/>
</dbReference>
<accession>A0A9Q0GC89</accession>
<comment type="caution">
    <text evidence="7">The sequence shown here is derived from an EMBL/GenBank/DDBJ whole genome shotgun (WGS) entry which is preliminary data.</text>
</comment>
<dbReference type="Gene3D" id="3.40.50.300">
    <property type="entry name" value="P-loop containing nucleotide triphosphate hydrolases"/>
    <property type="match status" value="1"/>
</dbReference>
<name>A0A9Q0GC89_9ROSI</name>
<evidence type="ECO:0000259" key="5">
    <source>
        <dbReference type="Pfam" id="PF23559"/>
    </source>
</evidence>
<dbReference type="Proteomes" id="UP001141552">
    <property type="component" value="Unassembled WGS sequence"/>
</dbReference>
<dbReference type="PANTHER" id="PTHR36766">
    <property type="entry name" value="PLANT BROAD-SPECTRUM MILDEW RESISTANCE PROTEIN RPW8"/>
    <property type="match status" value="1"/>
</dbReference>
<dbReference type="OrthoDB" id="1896560at2759"/>
<dbReference type="CDD" id="cd09272">
    <property type="entry name" value="RNase_HI_RT_Ty1"/>
    <property type="match status" value="1"/>
</dbReference>
<reference evidence="7" key="1">
    <citation type="submission" date="2022-02" db="EMBL/GenBank/DDBJ databases">
        <authorList>
            <person name="Henning P.M."/>
            <person name="McCubbin A.G."/>
            <person name="Shore J.S."/>
        </authorList>
    </citation>
    <scope>NUCLEOTIDE SEQUENCE</scope>
    <source>
        <strain evidence="7">F60SS</strain>
        <tissue evidence="7">Leaves</tissue>
    </source>
</reference>
<dbReference type="PANTHER" id="PTHR36766:SF51">
    <property type="entry name" value="DISEASE RESISTANCE RPP13-LIKE PROTEIN 1"/>
    <property type="match status" value="1"/>
</dbReference>
<keyword evidence="3" id="KW-0611">Plant defense</keyword>
<evidence type="ECO:0000256" key="3">
    <source>
        <dbReference type="ARBA" id="ARBA00022821"/>
    </source>
</evidence>
<organism evidence="7 8">
    <name type="scientific">Turnera subulata</name>
    <dbReference type="NCBI Taxonomy" id="218843"/>
    <lineage>
        <taxon>Eukaryota</taxon>
        <taxon>Viridiplantae</taxon>
        <taxon>Streptophyta</taxon>
        <taxon>Embryophyta</taxon>
        <taxon>Tracheophyta</taxon>
        <taxon>Spermatophyta</taxon>
        <taxon>Magnoliopsida</taxon>
        <taxon>eudicotyledons</taxon>
        <taxon>Gunneridae</taxon>
        <taxon>Pentapetalae</taxon>
        <taxon>rosids</taxon>
        <taxon>fabids</taxon>
        <taxon>Malpighiales</taxon>
        <taxon>Passifloraceae</taxon>
        <taxon>Turnera</taxon>
    </lineage>
</organism>
<dbReference type="GO" id="GO:0043531">
    <property type="term" value="F:ADP binding"/>
    <property type="evidence" value="ECO:0007669"/>
    <property type="project" value="InterPro"/>
</dbReference>
<dbReference type="Gene3D" id="3.80.10.10">
    <property type="entry name" value="Ribonuclease Inhibitor"/>
    <property type="match status" value="2"/>
</dbReference>
<dbReference type="GO" id="GO:0006952">
    <property type="term" value="P:defense response"/>
    <property type="evidence" value="ECO:0007669"/>
    <property type="project" value="UniProtKB-KW"/>
</dbReference>
<evidence type="ECO:0008006" key="9">
    <source>
        <dbReference type="Google" id="ProtNLM"/>
    </source>
</evidence>
<evidence type="ECO:0000313" key="8">
    <source>
        <dbReference type="Proteomes" id="UP001141552"/>
    </source>
</evidence>
<evidence type="ECO:0000256" key="1">
    <source>
        <dbReference type="ARBA" id="ARBA00022614"/>
    </source>
</evidence>
<dbReference type="SUPFAM" id="SSF52540">
    <property type="entry name" value="P-loop containing nucleoside triphosphate hydrolases"/>
    <property type="match status" value="1"/>
</dbReference>
<dbReference type="FunFam" id="3.40.50.300:FF:001091">
    <property type="entry name" value="Probable disease resistance protein At1g61300"/>
    <property type="match status" value="1"/>
</dbReference>
<protein>
    <recommendedName>
        <fullName evidence="9">Disease resistance RPP13-like protein 1</fullName>
    </recommendedName>
</protein>
<dbReference type="InterPro" id="IPR027417">
    <property type="entry name" value="P-loop_NTPase"/>
</dbReference>
<dbReference type="EMBL" id="JAKUCV010001515">
    <property type="protein sequence ID" value="KAJ4846009.1"/>
    <property type="molecule type" value="Genomic_DNA"/>
</dbReference>
<dbReference type="FunFam" id="1.10.10.10:FF:000322">
    <property type="entry name" value="Probable disease resistance protein At1g63360"/>
    <property type="match status" value="1"/>
</dbReference>
<dbReference type="InterPro" id="IPR056789">
    <property type="entry name" value="LRR_R13L1-DRL21"/>
</dbReference>
<reference evidence="7" key="2">
    <citation type="journal article" date="2023" name="Plants (Basel)">
        <title>Annotation of the Turnera subulata (Passifloraceae) Draft Genome Reveals the S-Locus Evolved after the Divergence of Turneroideae from Passifloroideae in a Stepwise Manner.</title>
        <authorList>
            <person name="Henning P.M."/>
            <person name="Roalson E.H."/>
            <person name="Mir W."/>
            <person name="McCubbin A.G."/>
            <person name="Shore J.S."/>
        </authorList>
    </citation>
    <scope>NUCLEOTIDE SEQUENCE</scope>
    <source>
        <strain evidence="7">F60SS</strain>
    </source>
</reference>
<dbReference type="Gene3D" id="1.10.10.10">
    <property type="entry name" value="Winged helix-like DNA-binding domain superfamily/Winged helix DNA-binding domain"/>
    <property type="match status" value="1"/>
</dbReference>